<evidence type="ECO:0000259" key="9">
    <source>
        <dbReference type="PROSITE" id="PS52029"/>
    </source>
</evidence>
<dbReference type="Pfam" id="PF01471">
    <property type="entry name" value="PG_binding_1"/>
    <property type="match status" value="1"/>
</dbReference>
<evidence type="ECO:0000256" key="2">
    <source>
        <dbReference type="ARBA" id="ARBA00022679"/>
    </source>
</evidence>
<dbReference type="GO" id="GO:0008360">
    <property type="term" value="P:regulation of cell shape"/>
    <property type="evidence" value="ECO:0007669"/>
    <property type="project" value="UniProtKB-UniRule"/>
</dbReference>
<dbReference type="Gene3D" id="2.40.440.10">
    <property type="entry name" value="L,D-transpeptidase catalytic domain-like"/>
    <property type="match status" value="1"/>
</dbReference>
<dbReference type="InterPro" id="IPR019606">
    <property type="entry name" value="GerMN"/>
</dbReference>
<keyword evidence="2" id="KW-0808">Transferase</keyword>
<dbReference type="GO" id="GO:0071972">
    <property type="term" value="F:peptidoglycan L,D-transpeptidase activity"/>
    <property type="evidence" value="ECO:0007669"/>
    <property type="project" value="TreeGrafter"/>
</dbReference>
<dbReference type="GO" id="GO:0018104">
    <property type="term" value="P:peptidoglycan-protein cross-linking"/>
    <property type="evidence" value="ECO:0007669"/>
    <property type="project" value="TreeGrafter"/>
</dbReference>
<dbReference type="CDD" id="cd16913">
    <property type="entry name" value="YkuD_like"/>
    <property type="match status" value="1"/>
</dbReference>
<dbReference type="GO" id="GO:0005576">
    <property type="term" value="C:extracellular region"/>
    <property type="evidence" value="ECO:0007669"/>
    <property type="project" value="TreeGrafter"/>
</dbReference>
<dbReference type="SUPFAM" id="SSF141523">
    <property type="entry name" value="L,D-transpeptidase catalytic domain-like"/>
    <property type="match status" value="1"/>
</dbReference>
<evidence type="ECO:0000256" key="3">
    <source>
        <dbReference type="ARBA" id="ARBA00022960"/>
    </source>
</evidence>
<dbReference type="Pfam" id="PF10646">
    <property type="entry name" value="Germane"/>
    <property type="match status" value="1"/>
</dbReference>
<sequence>MFRAALLAVLVLFIAPTAARAADVRVYFTKGEQLAYVTRDLEATPTAALASLLAGPTPAEQKKGYGTTIPLSVVLTSAKVDGERADIELSGPFEAPEPMLHARLAQIVYTVTAVDSDITDVRILGKTYTRADFGPEPFTQPKPPTKKTAAPANPKDVQTKLASLGYLPTDAVTGTWDYRTMQAVIAFQAWSGLSRDGVVGPQTLTKLTAAGRPLPLDRTSKGRRVEIYRARGVVLLINSGKVVRAIHTSTGIGGDSPDIGTPPGKWKIYRKEVKSWSVPYKTWLPYAAYWVGGWALHGYADVPAQPASHGCARLPLPEAKIVYDFVSIGTPVQVI</sequence>
<dbReference type="InterPro" id="IPR005490">
    <property type="entry name" value="LD_TPept_cat_dom"/>
</dbReference>
<protein>
    <submittedName>
        <fullName evidence="10">Peptidoglycan-binding protein</fullName>
    </submittedName>
</protein>
<keyword evidence="3 6" id="KW-0133">Cell shape</keyword>
<comment type="pathway">
    <text evidence="1 6">Cell wall biogenesis; peptidoglycan biosynthesis.</text>
</comment>
<dbReference type="RefSeq" id="WP_270038250.1">
    <property type="nucleotide sequence ID" value="NZ_JAPDOD010000002.1"/>
</dbReference>
<feature type="signal peptide" evidence="8">
    <location>
        <begin position="1"/>
        <end position="21"/>
    </location>
</feature>
<keyword evidence="5 6" id="KW-0961">Cell wall biogenesis/degradation</keyword>
<accession>A0A9X3MTQ5</accession>
<feature type="active site" description="Nucleophile" evidence="6">
    <location>
        <position position="311"/>
    </location>
</feature>
<dbReference type="GO" id="GO:0071555">
    <property type="term" value="P:cell wall organization"/>
    <property type="evidence" value="ECO:0007669"/>
    <property type="project" value="UniProtKB-UniRule"/>
</dbReference>
<evidence type="ECO:0000256" key="6">
    <source>
        <dbReference type="PROSITE-ProRule" id="PRU01373"/>
    </source>
</evidence>
<evidence type="ECO:0000313" key="11">
    <source>
        <dbReference type="Proteomes" id="UP001149140"/>
    </source>
</evidence>
<evidence type="ECO:0000256" key="4">
    <source>
        <dbReference type="ARBA" id="ARBA00022984"/>
    </source>
</evidence>
<comment type="caution">
    <text evidence="10">The sequence shown here is derived from an EMBL/GenBank/DDBJ whole genome shotgun (WGS) entry which is preliminary data.</text>
</comment>
<dbReference type="EMBL" id="JAPDOD010000002">
    <property type="protein sequence ID" value="MDA0159518.1"/>
    <property type="molecule type" value="Genomic_DNA"/>
</dbReference>
<feature type="domain" description="L,D-TPase catalytic" evidence="9">
    <location>
        <begin position="223"/>
        <end position="335"/>
    </location>
</feature>
<dbReference type="InterPro" id="IPR002477">
    <property type="entry name" value="Peptidoglycan-bd-like"/>
</dbReference>
<dbReference type="InterPro" id="IPR036366">
    <property type="entry name" value="PGBDSf"/>
</dbReference>
<feature type="chain" id="PRO_5040738445" evidence="8">
    <location>
        <begin position="22"/>
        <end position="335"/>
    </location>
</feature>
<dbReference type="PROSITE" id="PS52029">
    <property type="entry name" value="LD_TPASE"/>
    <property type="match status" value="1"/>
</dbReference>
<dbReference type="InterPro" id="IPR050979">
    <property type="entry name" value="LD-transpeptidase"/>
</dbReference>
<feature type="active site" description="Proton donor/acceptor" evidence="6">
    <location>
        <position position="297"/>
    </location>
</feature>
<dbReference type="InterPro" id="IPR036365">
    <property type="entry name" value="PGBD-like_sf"/>
</dbReference>
<dbReference type="Proteomes" id="UP001149140">
    <property type="component" value="Unassembled WGS sequence"/>
</dbReference>
<keyword evidence="4 6" id="KW-0573">Peptidoglycan synthesis</keyword>
<keyword evidence="11" id="KW-1185">Reference proteome</keyword>
<evidence type="ECO:0000256" key="7">
    <source>
        <dbReference type="SAM" id="MobiDB-lite"/>
    </source>
</evidence>
<evidence type="ECO:0000256" key="1">
    <source>
        <dbReference type="ARBA" id="ARBA00004752"/>
    </source>
</evidence>
<dbReference type="PANTHER" id="PTHR30582">
    <property type="entry name" value="L,D-TRANSPEPTIDASE"/>
    <property type="match status" value="1"/>
</dbReference>
<dbReference type="AlphaFoldDB" id="A0A9X3MTQ5"/>
<dbReference type="InterPro" id="IPR038063">
    <property type="entry name" value="Transpep_catalytic_dom"/>
</dbReference>
<proteinExistence type="predicted"/>
<gene>
    <name evidence="10" type="ORF">OM076_04520</name>
</gene>
<dbReference type="PANTHER" id="PTHR30582:SF2">
    <property type="entry name" value="L,D-TRANSPEPTIDASE YCIB-RELATED"/>
    <property type="match status" value="1"/>
</dbReference>
<name>A0A9X3MTQ5_9ACTN</name>
<dbReference type="SUPFAM" id="SSF47090">
    <property type="entry name" value="PGBD-like"/>
    <property type="match status" value="1"/>
</dbReference>
<keyword evidence="8" id="KW-0732">Signal</keyword>
<dbReference type="Gene3D" id="1.10.101.10">
    <property type="entry name" value="PGBD-like superfamily/PGBD"/>
    <property type="match status" value="1"/>
</dbReference>
<organism evidence="10 11">
    <name type="scientific">Solirubrobacter ginsenosidimutans</name>
    <dbReference type="NCBI Taxonomy" id="490573"/>
    <lineage>
        <taxon>Bacteria</taxon>
        <taxon>Bacillati</taxon>
        <taxon>Actinomycetota</taxon>
        <taxon>Thermoleophilia</taxon>
        <taxon>Solirubrobacterales</taxon>
        <taxon>Solirubrobacteraceae</taxon>
        <taxon>Solirubrobacter</taxon>
    </lineage>
</organism>
<dbReference type="GO" id="GO:0016740">
    <property type="term" value="F:transferase activity"/>
    <property type="evidence" value="ECO:0007669"/>
    <property type="project" value="UniProtKB-KW"/>
</dbReference>
<dbReference type="SMART" id="SM00909">
    <property type="entry name" value="Germane"/>
    <property type="match status" value="1"/>
</dbReference>
<feature type="region of interest" description="Disordered" evidence="7">
    <location>
        <begin position="134"/>
        <end position="153"/>
    </location>
</feature>
<evidence type="ECO:0000256" key="8">
    <source>
        <dbReference type="SAM" id="SignalP"/>
    </source>
</evidence>
<reference evidence="10" key="1">
    <citation type="submission" date="2022-10" db="EMBL/GenBank/DDBJ databases">
        <title>The WGS of Solirubrobacter ginsenosidimutans DSM 21036.</title>
        <authorList>
            <person name="Jiang Z."/>
        </authorList>
    </citation>
    <scope>NUCLEOTIDE SEQUENCE</scope>
    <source>
        <strain evidence="10">DSM 21036</strain>
    </source>
</reference>
<evidence type="ECO:0000256" key="5">
    <source>
        <dbReference type="ARBA" id="ARBA00023316"/>
    </source>
</evidence>
<dbReference type="Pfam" id="PF03734">
    <property type="entry name" value="YkuD"/>
    <property type="match status" value="1"/>
</dbReference>
<evidence type="ECO:0000313" key="10">
    <source>
        <dbReference type="EMBL" id="MDA0159518.1"/>
    </source>
</evidence>